<dbReference type="GO" id="GO:0019213">
    <property type="term" value="F:deacetylase activity"/>
    <property type="evidence" value="ECO:0007669"/>
    <property type="project" value="TreeGrafter"/>
</dbReference>
<dbReference type="InterPro" id="IPR011330">
    <property type="entry name" value="Glyco_hydro/deAcase_b/a-brl"/>
</dbReference>
<evidence type="ECO:0000256" key="6">
    <source>
        <dbReference type="SAM" id="SignalP"/>
    </source>
</evidence>
<gene>
    <name evidence="7" type="primary">chbG</name>
    <name evidence="7" type="ORF">DYBT9275_00178</name>
</gene>
<keyword evidence="2" id="KW-0479">Metal-binding</keyword>
<protein>
    <submittedName>
        <fullName evidence="7">Chitooligosaccharide deacetylase</fullName>
        <ecNumber evidence="7">3.5.1.105</ecNumber>
    </submittedName>
</protein>
<evidence type="ECO:0000256" key="1">
    <source>
        <dbReference type="ARBA" id="ARBA00001946"/>
    </source>
</evidence>
<keyword evidence="6" id="KW-0732">Signal</keyword>
<dbReference type="EMBL" id="CAJRAF010000001">
    <property type="protein sequence ID" value="CAG4988880.1"/>
    <property type="molecule type" value="Genomic_DNA"/>
</dbReference>
<keyword evidence="8" id="KW-1185">Reference proteome</keyword>
<evidence type="ECO:0000313" key="8">
    <source>
        <dbReference type="Proteomes" id="UP000680038"/>
    </source>
</evidence>
<dbReference type="RefSeq" id="WP_215236985.1">
    <property type="nucleotide sequence ID" value="NZ_CAJRAF010000001.1"/>
</dbReference>
<proteinExistence type="predicted"/>
<evidence type="ECO:0000256" key="2">
    <source>
        <dbReference type="ARBA" id="ARBA00022723"/>
    </source>
</evidence>
<comment type="caution">
    <text evidence="7">The sequence shown here is derived from an EMBL/GenBank/DDBJ whole genome shotgun (WGS) entry which is preliminary data.</text>
</comment>
<dbReference type="SUPFAM" id="SSF88713">
    <property type="entry name" value="Glycoside hydrolase/deacetylase"/>
    <property type="match status" value="1"/>
</dbReference>
<evidence type="ECO:0000256" key="5">
    <source>
        <dbReference type="ARBA" id="ARBA00023277"/>
    </source>
</evidence>
<dbReference type="CDD" id="cd10802">
    <property type="entry name" value="YdjC_TTHB029_like"/>
    <property type="match status" value="1"/>
</dbReference>
<dbReference type="AlphaFoldDB" id="A0A916J829"/>
<feature type="signal peptide" evidence="6">
    <location>
        <begin position="1"/>
        <end position="26"/>
    </location>
</feature>
<evidence type="ECO:0000313" key="7">
    <source>
        <dbReference type="EMBL" id="CAG4988880.1"/>
    </source>
</evidence>
<keyword evidence="5" id="KW-0119">Carbohydrate metabolism</keyword>
<keyword evidence="4" id="KW-0460">Magnesium</keyword>
<organism evidence="7 8">
    <name type="scientific">Dyadobacter helix</name>
    <dbReference type="NCBI Taxonomy" id="2822344"/>
    <lineage>
        <taxon>Bacteria</taxon>
        <taxon>Pseudomonadati</taxon>
        <taxon>Bacteroidota</taxon>
        <taxon>Cytophagia</taxon>
        <taxon>Cytophagales</taxon>
        <taxon>Spirosomataceae</taxon>
        <taxon>Dyadobacter</taxon>
    </lineage>
</organism>
<accession>A0A916J829</accession>
<comment type="cofactor">
    <cofactor evidence="1">
        <name>Mg(2+)</name>
        <dbReference type="ChEBI" id="CHEBI:18420"/>
    </cofactor>
</comment>
<dbReference type="GO" id="GO:0005975">
    <property type="term" value="P:carbohydrate metabolic process"/>
    <property type="evidence" value="ECO:0007669"/>
    <property type="project" value="InterPro"/>
</dbReference>
<evidence type="ECO:0000256" key="3">
    <source>
        <dbReference type="ARBA" id="ARBA00022801"/>
    </source>
</evidence>
<dbReference type="Proteomes" id="UP000680038">
    <property type="component" value="Unassembled WGS sequence"/>
</dbReference>
<dbReference type="InterPro" id="IPR006879">
    <property type="entry name" value="YdjC-like"/>
</dbReference>
<dbReference type="PANTHER" id="PTHR31609:SF1">
    <property type="entry name" value="CARBOHYDRATE DEACETYLASE"/>
    <property type="match status" value="1"/>
</dbReference>
<evidence type="ECO:0000256" key="4">
    <source>
        <dbReference type="ARBA" id="ARBA00022842"/>
    </source>
</evidence>
<dbReference type="GO" id="GO:0046872">
    <property type="term" value="F:metal ion binding"/>
    <property type="evidence" value="ECO:0007669"/>
    <property type="project" value="UniProtKB-KW"/>
</dbReference>
<keyword evidence="3 7" id="KW-0378">Hydrolase</keyword>
<dbReference type="Pfam" id="PF04794">
    <property type="entry name" value="YdjC"/>
    <property type="match status" value="1"/>
</dbReference>
<reference evidence="7" key="1">
    <citation type="submission" date="2021-04" db="EMBL/GenBank/DDBJ databases">
        <authorList>
            <person name="Rodrigo-Torres L."/>
            <person name="Arahal R. D."/>
            <person name="Lucena T."/>
        </authorList>
    </citation>
    <scope>NUCLEOTIDE SEQUENCE</scope>
    <source>
        <strain evidence="7">CECT 9275</strain>
    </source>
</reference>
<dbReference type="GO" id="GO:0036311">
    <property type="term" value="F:chitin disaccharide deacetylase activity"/>
    <property type="evidence" value="ECO:0007669"/>
    <property type="project" value="UniProtKB-EC"/>
</dbReference>
<dbReference type="Gene3D" id="3.20.20.370">
    <property type="entry name" value="Glycoside hydrolase/deacetylase"/>
    <property type="match status" value="1"/>
</dbReference>
<name>A0A916J829_9BACT</name>
<dbReference type="PANTHER" id="PTHR31609">
    <property type="entry name" value="YDJC DEACETYLASE FAMILY MEMBER"/>
    <property type="match status" value="1"/>
</dbReference>
<dbReference type="EC" id="3.5.1.105" evidence="7"/>
<feature type="chain" id="PRO_5037149067" evidence="6">
    <location>
        <begin position="27"/>
        <end position="357"/>
    </location>
</feature>
<sequence>MLIKNLVIPRWLCYVLMIVYSQSTIAQTKNTYAEKLGWPKGTKVVIFHVDDAGMSYSSNRGAIRSIEEGVATSVSIMMPCSWAASFGKYVLKNPSVDAGLHLTLTSEWQDYRWPPLNGISHSPGLVDNDGCMWHTVEQVVKNANPDMVEQEIRAQVERALKMGLKPTHLDSHMGTLFAHVPFLERYIKIGIEYKIPVMFPGGNNTLLKDCLQYPMIKKLKAEGKWQEGMKLPDLDLLKQSTSVGEMIWKAGLPVLDDLHTMSGDWRPEGSNVPAADWGKYKAKKWMEALEKMQPGVAMLIVHSSDITEEFKYISGSGGSRYADMLSMMDPDLKAYIKSNGIVLTTWKELMERRQKIK</sequence>